<sequence length="225" mass="25781">MATEGLVPITRAYLARYTTSTRCLRYRRPSPTSPPASAASPGASPPSRPSRQVRRFLRLPPDLARYPARFSASPLISRRGRFWPSGVAAVRIWFMTYMPQDFRGTLIRQQRERSERNKQAEVDALVSAGGGIRDRYGLLWKQQMERRMQLAQLGSATGVYKTLVRYLVGVPQVLLDFIRQINDDNGEVFVNAPFFISLRMPVLSQGTMMNTKKLLFQQERHMRLF</sequence>
<proteinExistence type="predicted"/>
<organism evidence="2 3">
    <name type="scientific">Zizania palustris</name>
    <name type="common">Northern wild rice</name>
    <dbReference type="NCBI Taxonomy" id="103762"/>
    <lineage>
        <taxon>Eukaryota</taxon>
        <taxon>Viridiplantae</taxon>
        <taxon>Streptophyta</taxon>
        <taxon>Embryophyta</taxon>
        <taxon>Tracheophyta</taxon>
        <taxon>Spermatophyta</taxon>
        <taxon>Magnoliopsida</taxon>
        <taxon>Liliopsida</taxon>
        <taxon>Poales</taxon>
        <taxon>Poaceae</taxon>
        <taxon>BOP clade</taxon>
        <taxon>Oryzoideae</taxon>
        <taxon>Oryzeae</taxon>
        <taxon>Zizaniinae</taxon>
        <taxon>Zizania</taxon>
    </lineage>
</organism>
<feature type="region of interest" description="Disordered" evidence="1">
    <location>
        <begin position="24"/>
        <end position="52"/>
    </location>
</feature>
<dbReference type="PANTHER" id="PTHR47532">
    <property type="entry name" value="RETINAL-BINDING PROTEIN"/>
    <property type="match status" value="1"/>
</dbReference>
<reference evidence="2" key="1">
    <citation type="journal article" date="2021" name="bioRxiv">
        <title>Whole Genome Assembly and Annotation of Northern Wild Rice, Zizania palustris L., Supports a Whole Genome Duplication in the Zizania Genus.</title>
        <authorList>
            <person name="Haas M."/>
            <person name="Kono T."/>
            <person name="Macchietto M."/>
            <person name="Millas R."/>
            <person name="McGilp L."/>
            <person name="Shao M."/>
            <person name="Duquette J."/>
            <person name="Hirsch C.N."/>
            <person name="Kimball J."/>
        </authorList>
    </citation>
    <scope>NUCLEOTIDE SEQUENCE</scope>
    <source>
        <tissue evidence="2">Fresh leaf tissue</tissue>
    </source>
</reference>
<evidence type="ECO:0000256" key="1">
    <source>
        <dbReference type="SAM" id="MobiDB-lite"/>
    </source>
</evidence>
<comment type="caution">
    <text evidence="2">The sequence shown here is derived from an EMBL/GenBank/DDBJ whole genome shotgun (WGS) entry which is preliminary data.</text>
</comment>
<dbReference type="AlphaFoldDB" id="A0A8J6BI61"/>
<evidence type="ECO:0000313" key="2">
    <source>
        <dbReference type="EMBL" id="KAG8085120.1"/>
    </source>
</evidence>
<accession>A0A8J6BI61</accession>
<keyword evidence="3" id="KW-1185">Reference proteome</keyword>
<protein>
    <submittedName>
        <fullName evidence="2">Uncharacterized protein</fullName>
    </submittedName>
</protein>
<name>A0A8J6BI61_ZIZPA</name>
<dbReference type="OrthoDB" id="1434354at2759"/>
<dbReference type="Proteomes" id="UP000729402">
    <property type="component" value="Unassembled WGS sequence"/>
</dbReference>
<evidence type="ECO:0000313" key="3">
    <source>
        <dbReference type="Proteomes" id="UP000729402"/>
    </source>
</evidence>
<dbReference type="EMBL" id="JAAALK010000082">
    <property type="protein sequence ID" value="KAG8085120.1"/>
    <property type="molecule type" value="Genomic_DNA"/>
</dbReference>
<dbReference type="PANTHER" id="PTHR47532:SF1">
    <property type="entry name" value="RETINAL-BINDING PROTEIN"/>
    <property type="match status" value="1"/>
</dbReference>
<reference evidence="2" key="2">
    <citation type="submission" date="2021-02" db="EMBL/GenBank/DDBJ databases">
        <authorList>
            <person name="Kimball J.A."/>
            <person name="Haas M.W."/>
            <person name="Macchietto M."/>
            <person name="Kono T."/>
            <person name="Duquette J."/>
            <person name="Shao M."/>
        </authorList>
    </citation>
    <scope>NUCLEOTIDE SEQUENCE</scope>
    <source>
        <tissue evidence="2">Fresh leaf tissue</tissue>
    </source>
</reference>
<gene>
    <name evidence="2" type="ORF">GUJ93_ZPchr0010g7892</name>
</gene>